<dbReference type="PANTHER" id="PTHR44591">
    <property type="entry name" value="STRESS RESPONSE REGULATOR PROTEIN 1"/>
    <property type="match status" value="1"/>
</dbReference>
<dbReference type="InterPro" id="IPR011006">
    <property type="entry name" value="CheY-like_superfamily"/>
</dbReference>
<organism evidence="4 5">
    <name type="scientific">Desulfonema limicola</name>
    <dbReference type="NCBI Taxonomy" id="45656"/>
    <lineage>
        <taxon>Bacteria</taxon>
        <taxon>Pseudomonadati</taxon>
        <taxon>Thermodesulfobacteriota</taxon>
        <taxon>Desulfobacteria</taxon>
        <taxon>Desulfobacterales</taxon>
        <taxon>Desulfococcaceae</taxon>
        <taxon>Desulfonema</taxon>
    </lineage>
</organism>
<keyword evidence="1 2" id="KW-0597">Phosphoprotein</keyword>
<dbReference type="SMART" id="SM00448">
    <property type="entry name" value="REC"/>
    <property type="match status" value="1"/>
</dbReference>
<feature type="domain" description="Response regulatory" evidence="3">
    <location>
        <begin position="8"/>
        <end position="132"/>
    </location>
</feature>
<dbReference type="Proteomes" id="UP000663720">
    <property type="component" value="Chromosome"/>
</dbReference>
<protein>
    <submittedName>
        <fullName evidence="4">Two component system response regulator</fullName>
    </submittedName>
</protein>
<dbReference type="InterPro" id="IPR001789">
    <property type="entry name" value="Sig_transdc_resp-reg_receiver"/>
</dbReference>
<dbReference type="GO" id="GO:0000160">
    <property type="term" value="P:phosphorelay signal transduction system"/>
    <property type="evidence" value="ECO:0007669"/>
    <property type="project" value="InterPro"/>
</dbReference>
<evidence type="ECO:0000256" key="1">
    <source>
        <dbReference type="ARBA" id="ARBA00022553"/>
    </source>
</evidence>
<dbReference type="Pfam" id="PF00072">
    <property type="entry name" value="Response_reg"/>
    <property type="match status" value="1"/>
</dbReference>
<dbReference type="RefSeq" id="WP_207689138.1">
    <property type="nucleotide sequence ID" value="NZ_CP061799.1"/>
</dbReference>
<keyword evidence="5" id="KW-1185">Reference proteome</keyword>
<dbReference type="AlphaFoldDB" id="A0A975BDP8"/>
<proteinExistence type="predicted"/>
<sequence>MNDTKKAKILVVEDLPTWRMILYDILSEEGYEVTTADSFQEAVNLLDKKEFDIATIDMRLVDTLPYNMQGMEVLKRAKDIQPGIKAIILTGYPDDNQEKKAKDYDVQGYHKKAPEGKSFDIDKFKEIIDNLLKKSYKK</sequence>
<feature type="modified residue" description="4-aspartylphosphate" evidence="2">
    <location>
        <position position="57"/>
    </location>
</feature>
<name>A0A975BDP8_9BACT</name>
<evidence type="ECO:0000259" key="3">
    <source>
        <dbReference type="PROSITE" id="PS50110"/>
    </source>
</evidence>
<evidence type="ECO:0000256" key="2">
    <source>
        <dbReference type="PROSITE-ProRule" id="PRU00169"/>
    </source>
</evidence>
<dbReference type="PROSITE" id="PS50110">
    <property type="entry name" value="RESPONSE_REGULATORY"/>
    <property type="match status" value="1"/>
</dbReference>
<dbReference type="InterPro" id="IPR050595">
    <property type="entry name" value="Bact_response_regulator"/>
</dbReference>
<dbReference type="Gene3D" id="3.40.50.2300">
    <property type="match status" value="1"/>
</dbReference>
<gene>
    <name evidence="4" type="ORF">dnl_57040</name>
</gene>
<accession>A0A975BDP8</accession>
<evidence type="ECO:0000313" key="5">
    <source>
        <dbReference type="Proteomes" id="UP000663720"/>
    </source>
</evidence>
<dbReference type="EMBL" id="CP061799">
    <property type="protein sequence ID" value="QTA83305.1"/>
    <property type="molecule type" value="Genomic_DNA"/>
</dbReference>
<evidence type="ECO:0000313" key="4">
    <source>
        <dbReference type="EMBL" id="QTA83305.1"/>
    </source>
</evidence>
<reference evidence="4" key="1">
    <citation type="journal article" date="2021" name="Microb. Physiol.">
        <title>Proteogenomic Insights into the Physiology of Marine, Sulfate-Reducing, Filamentous Desulfonema limicola and Desulfonema magnum.</title>
        <authorList>
            <person name="Schnaars V."/>
            <person name="Wohlbrand L."/>
            <person name="Scheve S."/>
            <person name="Hinrichs C."/>
            <person name="Reinhardt R."/>
            <person name="Rabus R."/>
        </authorList>
    </citation>
    <scope>NUCLEOTIDE SEQUENCE</scope>
    <source>
        <strain evidence="4">5ac10</strain>
    </source>
</reference>
<dbReference type="SUPFAM" id="SSF52172">
    <property type="entry name" value="CheY-like"/>
    <property type="match status" value="1"/>
</dbReference>
<dbReference type="PANTHER" id="PTHR44591:SF3">
    <property type="entry name" value="RESPONSE REGULATORY DOMAIN-CONTAINING PROTEIN"/>
    <property type="match status" value="1"/>
</dbReference>
<dbReference type="KEGG" id="dli:dnl_57040"/>